<dbReference type="InterPro" id="IPR021880">
    <property type="entry name" value="DUF3489"/>
</dbReference>
<evidence type="ECO:0000313" key="1">
    <source>
        <dbReference type="EMBL" id="SDY29659.1"/>
    </source>
</evidence>
<sequence>MMTTAASPRKTKLQTIIDMLRRDEGATIAEIAAATQWRAHTVRGAMSGALKKRHGLKITSQLDAIRGRIYRLPDTEVMFKTTRAAHYSYANGLLVLGRTETLNV</sequence>
<evidence type="ECO:0008006" key="3">
    <source>
        <dbReference type="Google" id="ProtNLM"/>
    </source>
</evidence>
<proteinExistence type="predicted"/>
<reference evidence="1 2" key="1">
    <citation type="submission" date="2016-10" db="EMBL/GenBank/DDBJ databases">
        <authorList>
            <person name="de Groot N.N."/>
        </authorList>
    </citation>
    <scope>NUCLEOTIDE SEQUENCE [LARGE SCALE GENOMIC DNA]</scope>
    <source>
        <strain evidence="1 2">DSM 24677</strain>
    </source>
</reference>
<dbReference type="EMBL" id="FNPR01000001">
    <property type="protein sequence ID" value="SDY29659.1"/>
    <property type="molecule type" value="Genomic_DNA"/>
</dbReference>
<name>A0A1H3IQW6_9RHOB</name>
<gene>
    <name evidence="1" type="ORF">SAMN05444486_1011201</name>
</gene>
<dbReference type="RefSeq" id="WP_089888612.1">
    <property type="nucleotide sequence ID" value="NZ_FNPR01000001.1"/>
</dbReference>
<dbReference type="Proteomes" id="UP000199026">
    <property type="component" value="Unassembled WGS sequence"/>
</dbReference>
<dbReference type="STRING" id="576131.SAMN05444486_1011201"/>
<organism evidence="1 2">
    <name type="scientific">Lentibacter algarum</name>
    <dbReference type="NCBI Taxonomy" id="576131"/>
    <lineage>
        <taxon>Bacteria</taxon>
        <taxon>Pseudomonadati</taxon>
        <taxon>Pseudomonadota</taxon>
        <taxon>Alphaproteobacteria</taxon>
        <taxon>Rhodobacterales</taxon>
        <taxon>Roseobacteraceae</taxon>
        <taxon>Lentibacter</taxon>
    </lineage>
</organism>
<dbReference type="Pfam" id="PF11994">
    <property type="entry name" value="DUF3489"/>
    <property type="match status" value="1"/>
</dbReference>
<evidence type="ECO:0000313" key="2">
    <source>
        <dbReference type="Proteomes" id="UP000199026"/>
    </source>
</evidence>
<keyword evidence="2" id="KW-1185">Reference proteome</keyword>
<dbReference type="GeneID" id="78123980"/>
<protein>
    <recommendedName>
        <fullName evidence="3">DUF3489 domain-containing protein</fullName>
    </recommendedName>
</protein>
<dbReference type="AlphaFoldDB" id="A0A1H3IQW6"/>
<dbReference type="OrthoDB" id="7206991at2"/>
<accession>A0A1H3IQW6</accession>